<gene>
    <name evidence="4" type="primary">SIT1</name>
</gene>
<dbReference type="GO" id="GO:0019900">
    <property type="term" value="F:kinase binding"/>
    <property type="evidence" value="ECO:0007669"/>
    <property type="project" value="TreeGrafter"/>
</dbReference>
<dbReference type="Proteomes" id="UP000694857">
    <property type="component" value="Chromosome 6"/>
</dbReference>
<feature type="region of interest" description="Disordered" evidence="1">
    <location>
        <begin position="191"/>
        <end position="227"/>
    </location>
</feature>
<keyword evidence="2" id="KW-1133">Transmembrane helix</keyword>
<reference evidence="4" key="1">
    <citation type="submission" date="2025-08" db="UniProtKB">
        <authorList>
            <consortium name="RefSeq"/>
        </authorList>
    </citation>
    <scope>IDENTIFICATION</scope>
    <source>
        <tissue evidence="4">Epidermis and Blubber</tissue>
    </source>
</reference>
<dbReference type="InterPro" id="IPR033269">
    <property type="entry name" value="Sit1"/>
</dbReference>
<feature type="transmembrane region" description="Helical" evidence="2">
    <location>
        <begin position="72"/>
        <end position="94"/>
    </location>
</feature>
<dbReference type="PANTHER" id="PTHR15604:SF0">
    <property type="entry name" value="SIGNALING THRESHOLD-REGULATING TRANSMEMBRANE ADAPTER 1"/>
    <property type="match status" value="1"/>
</dbReference>
<evidence type="ECO:0000313" key="4">
    <source>
        <dbReference type="RefSeq" id="XP_036711716.1"/>
    </source>
</evidence>
<dbReference type="OrthoDB" id="9414978at2759"/>
<feature type="region of interest" description="Disordered" evidence="1">
    <location>
        <begin position="159"/>
        <end position="178"/>
    </location>
</feature>
<keyword evidence="2" id="KW-0472">Membrane</keyword>
<dbReference type="KEGG" id="bmus:118897055"/>
<dbReference type="AlphaFoldDB" id="A0A8B8XQG2"/>
<name>A0A8B8XQG2_BALMU</name>
<evidence type="ECO:0000313" key="3">
    <source>
        <dbReference type="Proteomes" id="UP000694857"/>
    </source>
</evidence>
<evidence type="ECO:0000256" key="1">
    <source>
        <dbReference type="SAM" id="MobiDB-lite"/>
    </source>
</evidence>
<feature type="compositionally biased region" description="Low complexity" evidence="1">
    <location>
        <begin position="164"/>
        <end position="176"/>
    </location>
</feature>
<dbReference type="GO" id="GO:0005886">
    <property type="term" value="C:plasma membrane"/>
    <property type="evidence" value="ECO:0007669"/>
    <property type="project" value="TreeGrafter"/>
</dbReference>
<keyword evidence="2 4" id="KW-0812">Transmembrane</keyword>
<proteinExistence type="predicted"/>
<keyword evidence="3" id="KW-1185">Reference proteome</keyword>
<dbReference type="GO" id="GO:0050863">
    <property type="term" value="P:regulation of T cell activation"/>
    <property type="evidence" value="ECO:0007669"/>
    <property type="project" value="InterPro"/>
</dbReference>
<evidence type="ECO:0000256" key="2">
    <source>
        <dbReference type="SAM" id="Phobius"/>
    </source>
</evidence>
<dbReference type="CTD" id="27240"/>
<dbReference type="GO" id="GO:0007165">
    <property type="term" value="P:signal transduction"/>
    <property type="evidence" value="ECO:0007669"/>
    <property type="project" value="InterPro"/>
</dbReference>
<protein>
    <submittedName>
        <fullName evidence="4">Signaling threshold-regulating transmembrane adapter 1 isoform X1</fullName>
    </submittedName>
</protein>
<dbReference type="RefSeq" id="XP_036711716.1">
    <property type="nucleotide sequence ID" value="XM_036855821.1"/>
</dbReference>
<dbReference type="GeneID" id="118897055"/>
<dbReference type="GO" id="GO:0043029">
    <property type="term" value="P:T cell homeostasis"/>
    <property type="evidence" value="ECO:0007669"/>
    <property type="project" value="InterPro"/>
</dbReference>
<sequence length="255" mass="27026">MAANSASTPSGLSRSDNCTDLLVPGELGGAGAGGGVTWLHVPPAGTWRVRLGSNTPPHPLTSTGIPSVTKAWGLWALLGVVTLLLLISLAVHLFQWTSGWSRSHPGQGRPGESAEEVPLYGNLHYLQTGRKLSEGRGTVARVQGEEQEVTRFLFPVLGRLSQEPGPDQQDPTPGGPARAAEEVMCYTSLQLRPPQGRIPSPGSPIKYSEVVLDPEPKPQASSPEPELYASVCAQTRRARASFPDQAYANSQPAPS</sequence>
<organism evidence="3 4">
    <name type="scientific">Balaenoptera musculus</name>
    <name type="common">Blue whale</name>
    <dbReference type="NCBI Taxonomy" id="9771"/>
    <lineage>
        <taxon>Eukaryota</taxon>
        <taxon>Metazoa</taxon>
        <taxon>Chordata</taxon>
        <taxon>Craniata</taxon>
        <taxon>Vertebrata</taxon>
        <taxon>Euteleostomi</taxon>
        <taxon>Mammalia</taxon>
        <taxon>Eutheria</taxon>
        <taxon>Laurasiatheria</taxon>
        <taxon>Artiodactyla</taxon>
        <taxon>Whippomorpha</taxon>
        <taxon>Cetacea</taxon>
        <taxon>Mysticeti</taxon>
        <taxon>Balaenopteridae</taxon>
        <taxon>Balaenoptera</taxon>
    </lineage>
</organism>
<dbReference type="PANTHER" id="PTHR15604">
    <property type="entry name" value="SIGNALING THRESHOLD-REGULATING TRANSMEMBRANE ADAPTER 1"/>
    <property type="match status" value="1"/>
</dbReference>
<accession>A0A8B8XQG2</accession>